<dbReference type="EMBL" id="JAHFZB010000104">
    <property type="protein sequence ID" value="KAK6466217.1"/>
    <property type="molecule type" value="Genomic_DNA"/>
</dbReference>
<dbReference type="Gene3D" id="1.10.20.10">
    <property type="entry name" value="Histone, subunit A"/>
    <property type="match status" value="1"/>
</dbReference>
<dbReference type="PANTHER" id="PTHR10252:SF5">
    <property type="entry name" value="DR1-ASSOCIATED COREPRESSOR"/>
    <property type="match status" value="1"/>
</dbReference>
<dbReference type="InterPro" id="IPR003958">
    <property type="entry name" value="CBFA_NFYB_domain"/>
</dbReference>
<accession>A0ABR0Y0P3</accession>
<feature type="domain" description="Transcription factor CBF/NF-Y/archaeal histone" evidence="4">
    <location>
        <begin position="26"/>
        <end position="89"/>
    </location>
</feature>
<keyword evidence="2" id="KW-0539">Nucleus</keyword>
<reference evidence="5 6" key="1">
    <citation type="submission" date="2021-05" db="EMBL/GenBank/DDBJ databases">
        <authorList>
            <person name="Zahm M."/>
            <person name="Klopp C."/>
            <person name="Cabau C."/>
            <person name="Kuhl H."/>
            <person name="Suciu R."/>
            <person name="Ciorpac M."/>
            <person name="Holostenco D."/>
            <person name="Gessner J."/>
            <person name="Wuertz S."/>
            <person name="Hohne C."/>
            <person name="Stock M."/>
            <person name="Gislard M."/>
            <person name="Lluch J."/>
            <person name="Milhes M."/>
            <person name="Lampietro C."/>
            <person name="Lopez Roques C."/>
            <person name="Donnadieu C."/>
            <person name="Du K."/>
            <person name="Schartl M."/>
            <person name="Guiguen Y."/>
        </authorList>
    </citation>
    <scope>NUCLEOTIDE SEQUENCE [LARGE SCALE GENOMIC DNA]</scope>
    <source>
        <strain evidence="5">Hh-F2</strain>
        <tissue evidence="5">Blood</tissue>
    </source>
</reference>
<evidence type="ECO:0000313" key="6">
    <source>
        <dbReference type="Proteomes" id="UP001369086"/>
    </source>
</evidence>
<evidence type="ECO:0000256" key="3">
    <source>
        <dbReference type="SAM" id="MobiDB-lite"/>
    </source>
</evidence>
<feature type="region of interest" description="Disordered" evidence="3">
    <location>
        <begin position="132"/>
        <end position="172"/>
    </location>
</feature>
<protein>
    <submittedName>
        <fullName evidence="5">Dr1-associated corepressor-like</fullName>
    </submittedName>
</protein>
<dbReference type="Proteomes" id="UP001369086">
    <property type="component" value="Unassembled WGS sequence"/>
</dbReference>
<evidence type="ECO:0000256" key="1">
    <source>
        <dbReference type="ARBA" id="ARBA00004123"/>
    </source>
</evidence>
<gene>
    <name evidence="5" type="ORF">HHUSO_G36615</name>
</gene>
<keyword evidence="6" id="KW-1185">Reference proteome</keyword>
<feature type="compositionally biased region" description="Polar residues" evidence="3">
    <location>
        <begin position="151"/>
        <end position="164"/>
    </location>
</feature>
<feature type="region of interest" description="Disordered" evidence="3">
    <location>
        <begin position="186"/>
        <end position="213"/>
    </location>
</feature>
<name>A0ABR0Y0P3_HUSHU</name>
<organism evidence="5 6">
    <name type="scientific">Huso huso</name>
    <name type="common">Beluga</name>
    <name type="synonym">Acipenser huso</name>
    <dbReference type="NCBI Taxonomy" id="61971"/>
    <lineage>
        <taxon>Eukaryota</taxon>
        <taxon>Metazoa</taxon>
        <taxon>Chordata</taxon>
        <taxon>Craniata</taxon>
        <taxon>Vertebrata</taxon>
        <taxon>Euteleostomi</taxon>
        <taxon>Actinopterygii</taxon>
        <taxon>Chondrostei</taxon>
        <taxon>Acipenseriformes</taxon>
        <taxon>Acipenseridae</taxon>
        <taxon>Huso</taxon>
    </lineage>
</organism>
<evidence type="ECO:0000313" key="5">
    <source>
        <dbReference type="EMBL" id="KAK6466217.1"/>
    </source>
</evidence>
<proteinExistence type="predicted"/>
<dbReference type="PANTHER" id="PTHR10252">
    <property type="entry name" value="HISTONE-LIKE TRANSCRIPTION FACTOR CCAAT-RELATED"/>
    <property type="match status" value="1"/>
</dbReference>
<comment type="caution">
    <text evidence="5">The sequence shown here is derived from an EMBL/GenBank/DDBJ whole genome shotgun (WGS) entry which is preliminary data.</text>
</comment>
<dbReference type="InterPro" id="IPR050568">
    <property type="entry name" value="Transcr_DNA_Rep_Reg"/>
</dbReference>
<dbReference type="CDD" id="cd22906">
    <property type="entry name" value="HFD_DRAP1"/>
    <property type="match status" value="1"/>
</dbReference>
<dbReference type="SUPFAM" id="SSF47113">
    <property type="entry name" value="Histone-fold"/>
    <property type="match status" value="1"/>
</dbReference>
<evidence type="ECO:0000256" key="2">
    <source>
        <dbReference type="ARBA" id="ARBA00023242"/>
    </source>
</evidence>
<evidence type="ECO:0000259" key="4">
    <source>
        <dbReference type="Pfam" id="PF00808"/>
    </source>
</evidence>
<sequence>MYSYSYSYSGFKKNKMPGRKRKYNTRFPPSRIKKIMQKDKEVGKVAAAVPVIISRALEMFLKSLLTQTSQITQSKHTRTMTQAHLRQCINTEKHFDFLKDLAAQLPALRPSQEQGLAKGVWTSHRWQDLGQKAKRGPTWKVGPSKKVGESQIVSSQMQDSMETQPDSDDSEPELVICLDKGESPSHISRWNTHSGRSRSSYFNSSCTHKILSK</sequence>
<dbReference type="Pfam" id="PF00808">
    <property type="entry name" value="CBFD_NFYB_HMF"/>
    <property type="match status" value="1"/>
</dbReference>
<dbReference type="InterPro" id="IPR009072">
    <property type="entry name" value="Histone-fold"/>
</dbReference>
<comment type="subcellular location">
    <subcellularLocation>
        <location evidence="1">Nucleus</location>
    </subcellularLocation>
</comment>